<sequence length="314" mass="35028">MNEANVAKLPEDARIRRLMPPSGLVELVLDTDAYNEIDDQFAIVYSLLAKDRIRLKAVYAAPFHNELSDGPKDGMEKSYDEMIRILERMNVPHEGFAFRGSESYLLEAGKPVESEAARDLAARAMAMPDGEPLYVAAIGAISNVASAILLEPRIIDKIVVVWLGGHALWWNDAKEFNLAQDVIAARTVLDSGVPLVLIPVMGVSSHLATTLPEINAFVKGRGAIGDFLAERYESCSKDHFGYSRVIWDISTIAYLLQPEAMRTELVPSPVLTDLVTWSRDASRHLIRSVTYINRDAVFRDFFRRLDEYSNGMEA</sequence>
<keyword evidence="1 4" id="KW-0378">Hydrolase</keyword>
<evidence type="ECO:0000313" key="5">
    <source>
        <dbReference type="Proteomes" id="UP000632125"/>
    </source>
</evidence>
<dbReference type="PANTHER" id="PTHR12304">
    <property type="entry name" value="INOSINE-URIDINE PREFERRING NUCLEOSIDE HYDROLASE"/>
    <property type="match status" value="1"/>
</dbReference>
<reference evidence="4" key="1">
    <citation type="submission" date="2020-09" db="EMBL/GenBank/DDBJ databases">
        <title>A novel bacterium of genus Paenibacillus, isolated from South China Sea.</title>
        <authorList>
            <person name="Huang H."/>
            <person name="Mo K."/>
            <person name="Hu Y."/>
        </authorList>
    </citation>
    <scope>NUCLEOTIDE SEQUENCE</scope>
    <source>
        <strain evidence="4">IB182493</strain>
    </source>
</reference>
<accession>A0A927CQW5</accession>
<dbReference type="GO" id="GO:0006152">
    <property type="term" value="P:purine nucleoside catabolic process"/>
    <property type="evidence" value="ECO:0007669"/>
    <property type="project" value="TreeGrafter"/>
</dbReference>
<keyword evidence="5" id="KW-1185">Reference proteome</keyword>
<dbReference type="InterPro" id="IPR023186">
    <property type="entry name" value="IUNH"/>
</dbReference>
<dbReference type="GO" id="GO:0008477">
    <property type="term" value="F:purine nucleosidase activity"/>
    <property type="evidence" value="ECO:0007669"/>
    <property type="project" value="TreeGrafter"/>
</dbReference>
<dbReference type="Gene3D" id="3.90.245.10">
    <property type="entry name" value="Ribonucleoside hydrolase-like"/>
    <property type="match status" value="1"/>
</dbReference>
<dbReference type="SUPFAM" id="SSF53590">
    <property type="entry name" value="Nucleoside hydrolase"/>
    <property type="match status" value="1"/>
</dbReference>
<evidence type="ECO:0000256" key="2">
    <source>
        <dbReference type="ARBA" id="ARBA00023295"/>
    </source>
</evidence>
<dbReference type="GO" id="GO:0005829">
    <property type="term" value="C:cytosol"/>
    <property type="evidence" value="ECO:0007669"/>
    <property type="project" value="TreeGrafter"/>
</dbReference>
<comment type="caution">
    <text evidence="4">The sequence shown here is derived from an EMBL/GenBank/DDBJ whole genome shotgun (WGS) entry which is preliminary data.</text>
</comment>
<feature type="domain" description="Inosine/uridine-preferring nucleoside hydrolase" evidence="3">
    <location>
        <begin position="27"/>
        <end position="270"/>
    </location>
</feature>
<gene>
    <name evidence="4" type="ORF">IDH41_15500</name>
</gene>
<dbReference type="RefSeq" id="WP_190862554.1">
    <property type="nucleotide sequence ID" value="NZ_JACXIY010000017.1"/>
</dbReference>
<dbReference type="AlphaFoldDB" id="A0A927CQW5"/>
<evidence type="ECO:0000313" key="4">
    <source>
        <dbReference type="EMBL" id="MBD2869995.1"/>
    </source>
</evidence>
<dbReference type="Proteomes" id="UP000632125">
    <property type="component" value="Unassembled WGS sequence"/>
</dbReference>
<evidence type="ECO:0000256" key="1">
    <source>
        <dbReference type="ARBA" id="ARBA00022801"/>
    </source>
</evidence>
<dbReference type="InterPro" id="IPR001910">
    <property type="entry name" value="Inosine/uridine_hydrolase_dom"/>
</dbReference>
<protein>
    <submittedName>
        <fullName evidence="4">Nucleoside hydrolase</fullName>
    </submittedName>
</protein>
<organism evidence="4 5">
    <name type="scientific">Paenibacillus arenilitoris</name>
    <dbReference type="NCBI Taxonomy" id="2772299"/>
    <lineage>
        <taxon>Bacteria</taxon>
        <taxon>Bacillati</taxon>
        <taxon>Bacillota</taxon>
        <taxon>Bacilli</taxon>
        <taxon>Bacillales</taxon>
        <taxon>Paenibacillaceae</taxon>
        <taxon>Paenibacillus</taxon>
    </lineage>
</organism>
<dbReference type="Pfam" id="PF01156">
    <property type="entry name" value="IU_nuc_hydro"/>
    <property type="match status" value="1"/>
</dbReference>
<dbReference type="InterPro" id="IPR036452">
    <property type="entry name" value="Ribo_hydro-like"/>
</dbReference>
<keyword evidence="2" id="KW-0326">Glycosidase</keyword>
<evidence type="ECO:0000259" key="3">
    <source>
        <dbReference type="Pfam" id="PF01156"/>
    </source>
</evidence>
<dbReference type="EMBL" id="JACXIY010000017">
    <property type="protein sequence ID" value="MBD2869995.1"/>
    <property type="molecule type" value="Genomic_DNA"/>
</dbReference>
<proteinExistence type="predicted"/>
<dbReference type="PANTHER" id="PTHR12304:SF4">
    <property type="entry name" value="URIDINE NUCLEOSIDASE"/>
    <property type="match status" value="1"/>
</dbReference>
<name>A0A927CQW5_9BACL</name>